<organism evidence="2 3">
    <name type="scientific">Clonostachys chloroleuca</name>
    <dbReference type="NCBI Taxonomy" id="1926264"/>
    <lineage>
        <taxon>Eukaryota</taxon>
        <taxon>Fungi</taxon>
        <taxon>Dikarya</taxon>
        <taxon>Ascomycota</taxon>
        <taxon>Pezizomycotina</taxon>
        <taxon>Sordariomycetes</taxon>
        <taxon>Hypocreomycetidae</taxon>
        <taxon>Hypocreales</taxon>
        <taxon>Bionectriaceae</taxon>
        <taxon>Clonostachys</taxon>
    </lineage>
</organism>
<evidence type="ECO:0000313" key="2">
    <source>
        <dbReference type="EMBL" id="CAI6099001.1"/>
    </source>
</evidence>
<dbReference type="Proteomes" id="UP001160390">
    <property type="component" value="Unassembled WGS sequence"/>
</dbReference>
<sequence length="77" mass="8585">MPQWLINVPCCMMEDGAISDSPLEPDTKASDTNLLPDWFPQRVEQVKRLITGRSTGPSHQFPVQGLPRLPASWAEVP</sequence>
<proteinExistence type="predicted"/>
<feature type="region of interest" description="Disordered" evidence="1">
    <location>
        <begin position="53"/>
        <end position="77"/>
    </location>
</feature>
<keyword evidence="3" id="KW-1185">Reference proteome</keyword>
<protein>
    <submittedName>
        <fullName evidence="2">Uncharacterized protein</fullName>
    </submittedName>
</protein>
<comment type="caution">
    <text evidence="2">The sequence shown here is derived from an EMBL/GenBank/DDBJ whole genome shotgun (WGS) entry which is preliminary data.</text>
</comment>
<reference evidence="2" key="1">
    <citation type="submission" date="2023-01" db="EMBL/GenBank/DDBJ databases">
        <authorList>
            <person name="Piombo E."/>
        </authorList>
    </citation>
    <scope>NUCLEOTIDE SEQUENCE</scope>
</reference>
<evidence type="ECO:0000256" key="1">
    <source>
        <dbReference type="SAM" id="MobiDB-lite"/>
    </source>
</evidence>
<evidence type="ECO:0000313" key="3">
    <source>
        <dbReference type="Proteomes" id="UP001160390"/>
    </source>
</evidence>
<dbReference type="EMBL" id="CABFNP030001306">
    <property type="protein sequence ID" value="CAI6099001.1"/>
    <property type="molecule type" value="Genomic_DNA"/>
</dbReference>
<name>A0AA35QBM1_9HYPO</name>
<gene>
    <name evidence="2" type="ORF">CCHLO57077_00019640</name>
</gene>
<dbReference type="AlphaFoldDB" id="A0AA35QBM1"/>
<accession>A0AA35QBM1</accession>